<dbReference type="Pfam" id="PF09684">
    <property type="entry name" value="Tail_P2_I"/>
    <property type="match status" value="1"/>
</dbReference>
<dbReference type="NCBIfam" id="TIGR02242">
    <property type="entry name" value="tail_TIGR02242"/>
    <property type="match status" value="1"/>
</dbReference>
<comment type="caution">
    <text evidence="2">The sequence shown here is derived from an EMBL/GenBank/DDBJ whole genome shotgun (WGS) entry which is preliminary data.</text>
</comment>
<accession>A0A4R8CM76</accession>
<evidence type="ECO:0000313" key="3">
    <source>
        <dbReference type="Proteomes" id="UP000295146"/>
    </source>
</evidence>
<organism evidence="2 3">
    <name type="scientific">Kribbella pratensis</name>
    <dbReference type="NCBI Taxonomy" id="2512112"/>
    <lineage>
        <taxon>Bacteria</taxon>
        <taxon>Bacillati</taxon>
        <taxon>Actinomycetota</taxon>
        <taxon>Actinomycetes</taxon>
        <taxon>Propionibacteriales</taxon>
        <taxon>Kribbellaceae</taxon>
        <taxon>Kribbella</taxon>
    </lineage>
</organism>
<gene>
    <name evidence="2" type="ORF">EV653_2307</name>
</gene>
<name>A0A4R8CM76_9ACTN</name>
<protein>
    <submittedName>
        <fullName evidence="2">Phage tail-like protein</fullName>
    </submittedName>
</protein>
<dbReference type="AlphaFoldDB" id="A0A4R8CM76"/>
<dbReference type="OrthoDB" id="3275018at2"/>
<proteinExistence type="predicted"/>
<dbReference type="Proteomes" id="UP000295146">
    <property type="component" value="Unassembled WGS sequence"/>
</dbReference>
<keyword evidence="3" id="KW-1185">Reference proteome</keyword>
<reference evidence="2 3" key="1">
    <citation type="submission" date="2019-03" db="EMBL/GenBank/DDBJ databases">
        <title>Genomic Encyclopedia of Type Strains, Phase III (KMG-III): the genomes of soil and plant-associated and newly described type strains.</title>
        <authorList>
            <person name="Whitman W."/>
        </authorList>
    </citation>
    <scope>NUCLEOTIDE SEQUENCE [LARGE SCALE GENOMIC DNA]</scope>
    <source>
        <strain evidence="2 3">VKM Ac-2573</strain>
    </source>
</reference>
<dbReference type="EMBL" id="SODP01000001">
    <property type="protein sequence ID" value="TDW77143.1"/>
    <property type="molecule type" value="Genomic_DNA"/>
</dbReference>
<dbReference type="InterPro" id="IPR011748">
    <property type="entry name" value="Unchr_phage_tail-like"/>
</dbReference>
<sequence>MTERSVSAITTCDQWVRGRHDATAVERVDGAGVALTLTWQDATPQPWDPGTTCAVRGSAVDRLCRVYRLDRRSVARLTIGDAGGGLDYARLPAEVEIVGAPDDPPTGADFVPRPEPALLDGAGIAIDEDDRLFLADRGRRELVVLDLWSRRLLRRIPIASAAAPQRHPIGLAARGRDVVCVVAEPAGLLSLSAHRGPRALPLPATLQATPARATITASGDAITLWHDSSGHSWLVGGRRTPLPVDGACELVSLGDTVVLAPAAAASDGKASLHRVDVSESGWIRSQPLDAFGYDGRGIVAVAGDRIGYWTAHGLRLAVPGKVTYARSGGWLSYRFDSGQPGNRWGRIFLDACVPEGTSLRVATLSSDDDYETALSEVLPDPADCLPVAATNEQPLPPATITPGTPVPLHQRSDEPSPWWRLPAGSTYAVHEAPVVAAPGRYLWVALALAGNTRSTPSVRAVRIERQSHTLARRLPAVLIGDAAQAEFLERFLGLFDGFLYDLQARSDRRDLLVDPASTPVEALPWLASFVGLLLDDRWAEAARRQLIAEVVTLYRRRGTLGSLQRYLEIYLAGDLAADRSRPGLSPVLIEHYRLRGLGPDLGADPVGSGRSVLGAGLRVGTPSDAARTSAPDSSAHRFTVVIPRPLDAEQQAAVRQVLDTERPAHTAYDLCTVDAGMRLGRGLHLALTSVIGPTGGLRPAYVGAGATDRDLILGGPTTGLAVEGSRLDRGARVG</sequence>
<evidence type="ECO:0000256" key="1">
    <source>
        <dbReference type="SAM" id="MobiDB-lite"/>
    </source>
</evidence>
<dbReference type="InterPro" id="IPR006521">
    <property type="entry name" value="Tail_protein_I"/>
</dbReference>
<dbReference type="RefSeq" id="WP_134101263.1">
    <property type="nucleotide sequence ID" value="NZ_SODP01000001.1"/>
</dbReference>
<evidence type="ECO:0000313" key="2">
    <source>
        <dbReference type="EMBL" id="TDW77143.1"/>
    </source>
</evidence>
<feature type="region of interest" description="Disordered" evidence="1">
    <location>
        <begin position="390"/>
        <end position="413"/>
    </location>
</feature>